<dbReference type="Pfam" id="PF16261">
    <property type="entry name" value="DUF4915"/>
    <property type="match status" value="1"/>
</dbReference>
<evidence type="ECO:0000313" key="3">
    <source>
        <dbReference type="Proteomes" id="UP000622533"/>
    </source>
</evidence>
<dbReference type="RefSeq" id="WP_193914380.1">
    <property type="nucleotide sequence ID" value="NZ_JADEXS020000001.1"/>
</dbReference>
<comment type="caution">
    <text evidence="2">The sequence shown here is derived from an EMBL/GenBank/DDBJ whole genome shotgun (WGS) entry which is preliminary data.</text>
</comment>
<dbReference type="InterPro" id="IPR017481">
    <property type="entry name" value="CHP03032"/>
</dbReference>
<evidence type="ECO:0000259" key="1">
    <source>
        <dbReference type="Pfam" id="PF16261"/>
    </source>
</evidence>
<gene>
    <name evidence="2" type="ORF">IQ276_05740</name>
</gene>
<dbReference type="NCBIfam" id="TIGR03032">
    <property type="entry name" value="TIGR03032 family protein"/>
    <property type="match status" value="1"/>
</dbReference>
<dbReference type="Proteomes" id="UP000622533">
    <property type="component" value="Unassembled WGS sequence"/>
</dbReference>
<dbReference type="SUPFAM" id="SSF63829">
    <property type="entry name" value="Calcium-dependent phosphotriesterase"/>
    <property type="match status" value="1"/>
</dbReference>
<organism evidence="2 3">
    <name type="scientific">Desmonostoc muscorum LEGE 12446</name>
    <dbReference type="NCBI Taxonomy" id="1828758"/>
    <lineage>
        <taxon>Bacteria</taxon>
        <taxon>Bacillati</taxon>
        <taxon>Cyanobacteriota</taxon>
        <taxon>Cyanophyceae</taxon>
        <taxon>Nostocales</taxon>
        <taxon>Nostocaceae</taxon>
        <taxon>Desmonostoc</taxon>
    </lineage>
</organism>
<dbReference type="AlphaFoldDB" id="A0A8J7CX48"/>
<proteinExistence type="predicted"/>
<protein>
    <submittedName>
        <fullName evidence="2">TIGR03032 family protein</fullName>
    </submittedName>
</protein>
<feature type="domain" description="Conserved hypothetical protein CHP03032" evidence="1">
    <location>
        <begin position="23"/>
        <end position="338"/>
    </location>
</feature>
<name>A0A8J7CX48_DESMC</name>
<reference evidence="2" key="1">
    <citation type="submission" date="2020-10" db="EMBL/GenBank/DDBJ databases">
        <authorList>
            <person name="Castelo-Branco R."/>
            <person name="Eusebio N."/>
            <person name="Adriana R."/>
            <person name="Vieira A."/>
            <person name="Brugerolle De Fraissinette N."/>
            <person name="Rezende De Castro R."/>
            <person name="Schneider M.P."/>
            <person name="Vasconcelos V."/>
            <person name="Leao P.N."/>
        </authorList>
    </citation>
    <scope>NUCLEOTIDE SEQUENCE</scope>
    <source>
        <strain evidence="2">LEGE 12446</strain>
    </source>
</reference>
<accession>A0A8J7CX48</accession>
<sequence>MLATSTTTAQQENNLIQCDADQGFISWLSQAGGSVAISTYQAGKLALVGWNGQLITMLLRQFAKPMGLAVHGSRLALATHHEVYLLANAPTLAYEYLEDQPGRYDALYLPRMTYFTGDLNIHDLEFGREGLWIVNTRFSCLSALSPDFSFVPRWHPKFISEVVPEDRCHLNGLAMVDGKPKYVTALGTTDTVGGWRPGKANGGVVVEVESNEIIVDGLSMPHSPIWHDGFLWLLNSGAGEVWRIHPESGDKQVVCVLPGFLRGLCCVGYYALVGLCQIRERHIFGGLPITQRFEQLLCGVAVVDLRNGQQVGMLKFTTGCQELYDVQFLAGVQRPMVLNSERKEIRQAFTAPELNYWLRPSAVIPND</sequence>
<evidence type="ECO:0000313" key="2">
    <source>
        <dbReference type="EMBL" id="MBE9021978.1"/>
    </source>
</evidence>
<keyword evidence="3" id="KW-1185">Reference proteome</keyword>
<dbReference type="EMBL" id="JADEXS010000050">
    <property type="protein sequence ID" value="MBE9021978.1"/>
    <property type="molecule type" value="Genomic_DNA"/>
</dbReference>